<dbReference type="EMBL" id="KL363276">
    <property type="protein sequence ID" value="KFD49191.1"/>
    <property type="molecule type" value="Genomic_DNA"/>
</dbReference>
<dbReference type="PANTHER" id="PTHR10210:SF53">
    <property type="entry name" value="GH23275P"/>
    <property type="match status" value="1"/>
</dbReference>
<dbReference type="GO" id="GO:0002189">
    <property type="term" value="C:ribose phosphate diphosphokinase complex"/>
    <property type="evidence" value="ECO:0007669"/>
    <property type="project" value="TreeGrafter"/>
</dbReference>
<dbReference type="GO" id="GO:0004749">
    <property type="term" value="F:ribose phosphate diphosphokinase activity"/>
    <property type="evidence" value="ECO:0007669"/>
    <property type="project" value="TreeGrafter"/>
</dbReference>
<dbReference type="InterPro" id="IPR029099">
    <property type="entry name" value="Pribosyltran_N"/>
</dbReference>
<dbReference type="SMART" id="SM01400">
    <property type="entry name" value="Pribosyltran_N"/>
    <property type="match status" value="1"/>
</dbReference>
<protein>
    <recommendedName>
        <fullName evidence="4">Ribose-phosphate pyrophosphokinase N-terminal domain-containing protein</fullName>
    </recommendedName>
</protein>
<evidence type="ECO:0000313" key="6">
    <source>
        <dbReference type="Proteomes" id="UP000030764"/>
    </source>
</evidence>
<dbReference type="InterPro" id="IPR029057">
    <property type="entry name" value="PRTase-like"/>
</dbReference>
<dbReference type="GO" id="GO:0006015">
    <property type="term" value="P:5-phosphoribose 1-diphosphate biosynthetic process"/>
    <property type="evidence" value="ECO:0007669"/>
    <property type="project" value="TreeGrafter"/>
</dbReference>
<dbReference type="GO" id="GO:0006164">
    <property type="term" value="P:purine nucleotide biosynthetic process"/>
    <property type="evidence" value="ECO:0007669"/>
    <property type="project" value="TreeGrafter"/>
</dbReference>
<dbReference type="Pfam" id="PF13793">
    <property type="entry name" value="Pribosyltran_N"/>
    <property type="match status" value="1"/>
</dbReference>
<comment type="similarity">
    <text evidence="1">Belongs to the ribose-phosphate pyrophosphokinase family.</text>
</comment>
<name>A0A085LW45_9BILA</name>
<evidence type="ECO:0000256" key="2">
    <source>
        <dbReference type="ARBA" id="ARBA00022727"/>
    </source>
</evidence>
<dbReference type="GO" id="GO:0005524">
    <property type="term" value="F:ATP binding"/>
    <property type="evidence" value="ECO:0007669"/>
    <property type="project" value="TreeGrafter"/>
</dbReference>
<keyword evidence="6" id="KW-1185">Reference proteome</keyword>
<evidence type="ECO:0000259" key="4">
    <source>
        <dbReference type="Pfam" id="PF13793"/>
    </source>
</evidence>
<feature type="domain" description="Ribose-phosphate pyrophosphokinase N-terminal" evidence="4">
    <location>
        <begin position="83"/>
        <end position="196"/>
    </location>
</feature>
<dbReference type="Gene3D" id="3.40.50.2020">
    <property type="match status" value="2"/>
</dbReference>
<sequence>MAESTWSPCQPASNCPRQKNSTVVTPLRSSLHLYSSQHGMIPLTLNLTGTKRYGIAYFPKFVVERCFRYQSGMEEKEKRGMGVLVGGSHPELASLILSQLPVRQCEARIYLQSSRETFVDIKESIRNREIFIIQTATQNVNSDIMELLIMIYTCKTSSARSVTVVMPYFPYTRHIKLRKRSPIVSKLLANMIKKAGANRMITLDLCRLEVHGFFSIPLDNVRATSCIVQHIREKVPNYKNAVMVAKSPMVVQKATSLADKLGIGVAIFHNSKGSSGIGDFYQRRNNPDDSSLTETMSLILSGDVGGRIGILVDDVMDEVEEFIQAAVVLRKRGAYKVIVVATHGIFTQSAPLLLEDSMIDEIFVTNTVPHEMQKIQCPKIKTIDISPILSEAIRRTFNQESLSRFNSETGACD</sequence>
<dbReference type="AlphaFoldDB" id="A0A085LW45"/>
<dbReference type="CDD" id="cd06223">
    <property type="entry name" value="PRTases_typeI"/>
    <property type="match status" value="1"/>
</dbReference>
<dbReference type="SUPFAM" id="SSF53271">
    <property type="entry name" value="PRTase-like"/>
    <property type="match status" value="2"/>
</dbReference>
<reference evidence="5 6" key="1">
    <citation type="journal article" date="2014" name="Nat. Genet.">
        <title>Genome and transcriptome of the porcine whipworm Trichuris suis.</title>
        <authorList>
            <person name="Jex A.R."/>
            <person name="Nejsum P."/>
            <person name="Schwarz E.M."/>
            <person name="Hu L."/>
            <person name="Young N.D."/>
            <person name="Hall R.S."/>
            <person name="Korhonen P.K."/>
            <person name="Liao S."/>
            <person name="Thamsborg S."/>
            <person name="Xia J."/>
            <person name="Xu P."/>
            <person name="Wang S."/>
            <person name="Scheerlinck J.P."/>
            <person name="Hofmann A."/>
            <person name="Sternberg P.W."/>
            <person name="Wang J."/>
            <person name="Gasser R.B."/>
        </authorList>
    </citation>
    <scope>NUCLEOTIDE SEQUENCE [LARGE SCALE GENOMIC DNA]</scope>
    <source>
        <strain evidence="5">DCEP-RM93M</strain>
    </source>
</reference>
<dbReference type="GO" id="GO:0000287">
    <property type="term" value="F:magnesium ion binding"/>
    <property type="evidence" value="ECO:0007669"/>
    <property type="project" value="InterPro"/>
</dbReference>
<evidence type="ECO:0000256" key="1">
    <source>
        <dbReference type="ARBA" id="ARBA00006478"/>
    </source>
</evidence>
<dbReference type="Pfam" id="PF14572">
    <property type="entry name" value="Pribosyl_synth"/>
    <property type="match status" value="1"/>
</dbReference>
<gene>
    <name evidence="5" type="ORF">M513_09913</name>
</gene>
<accession>A0A085LW45</accession>
<feature type="region of interest" description="Disordered" evidence="3">
    <location>
        <begin position="1"/>
        <end position="20"/>
    </location>
</feature>
<dbReference type="GO" id="GO:0005737">
    <property type="term" value="C:cytoplasm"/>
    <property type="evidence" value="ECO:0007669"/>
    <property type="project" value="TreeGrafter"/>
</dbReference>
<keyword evidence="2" id="KW-0545">Nucleotide biosynthesis</keyword>
<dbReference type="NCBIfam" id="TIGR01251">
    <property type="entry name" value="ribP_PPkin"/>
    <property type="match status" value="1"/>
</dbReference>
<organism evidence="5 6">
    <name type="scientific">Trichuris suis</name>
    <name type="common">pig whipworm</name>
    <dbReference type="NCBI Taxonomy" id="68888"/>
    <lineage>
        <taxon>Eukaryota</taxon>
        <taxon>Metazoa</taxon>
        <taxon>Ecdysozoa</taxon>
        <taxon>Nematoda</taxon>
        <taxon>Enoplea</taxon>
        <taxon>Dorylaimia</taxon>
        <taxon>Trichinellida</taxon>
        <taxon>Trichuridae</taxon>
        <taxon>Trichuris</taxon>
    </lineage>
</organism>
<dbReference type="InterPro" id="IPR005946">
    <property type="entry name" value="Rib-P_diPkinase"/>
</dbReference>
<evidence type="ECO:0000313" key="5">
    <source>
        <dbReference type="EMBL" id="KFD49191.1"/>
    </source>
</evidence>
<proteinExistence type="inferred from homology"/>
<dbReference type="FunFam" id="3.40.50.2020:FF:000014">
    <property type="entry name" value="Ribose-phosphate pyrophosphokinase 1"/>
    <property type="match status" value="1"/>
</dbReference>
<dbReference type="InterPro" id="IPR000836">
    <property type="entry name" value="PRTase_dom"/>
</dbReference>
<dbReference type="PANTHER" id="PTHR10210">
    <property type="entry name" value="RIBOSE-PHOSPHATE DIPHOSPHOKINASE FAMILY MEMBER"/>
    <property type="match status" value="1"/>
</dbReference>
<dbReference type="Proteomes" id="UP000030764">
    <property type="component" value="Unassembled WGS sequence"/>
</dbReference>
<evidence type="ECO:0000256" key="3">
    <source>
        <dbReference type="SAM" id="MobiDB-lite"/>
    </source>
</evidence>